<dbReference type="PANTHER" id="PTHR43434:SF1">
    <property type="entry name" value="PHOSPHOGLYCOLATE PHOSPHATASE"/>
    <property type="match status" value="1"/>
</dbReference>
<feature type="non-terminal residue" evidence="2">
    <location>
        <position position="1"/>
    </location>
</feature>
<accession>A0A1M5QHC2</accession>
<keyword evidence="3" id="KW-1185">Reference proteome</keyword>
<reference evidence="2 3" key="1">
    <citation type="submission" date="2016-11" db="EMBL/GenBank/DDBJ databases">
        <authorList>
            <person name="Jaros S."/>
            <person name="Januszkiewicz K."/>
            <person name="Wedrychowicz H."/>
        </authorList>
    </citation>
    <scope>NUCLEOTIDE SEQUENCE [LARGE SCALE GENOMIC DNA]</scope>
    <source>
        <strain evidence="2 3">DSM 44523</strain>
    </source>
</reference>
<feature type="region of interest" description="Disordered" evidence="1">
    <location>
        <begin position="1"/>
        <end position="52"/>
    </location>
</feature>
<sequence length="317" mass="34128">PVPLLRGSARPDAPAARPVPRPLRTGPWPGRRSTARRRPAARLDPVERNSATVQGRATARVVAGKWRLMQDVVVRETKRNGGRPVLVLWDVDNTLIENGGMSKATYAKAFRKLTGVDPTVPAETEGRTDPLIMGEMLRRNGIEDPDRYTPRLFEALSEAMNENFEELRARGYALPGSVEALKAVGSIPGVIQSVLTGNIKPNAYAKLAAFGLESYVDFDAGGFGSDAEVRAELVGYARRRAADKYEVDLPASAVILIGDTPRDVEAGLGGGAWVVGVATGKTSMEDLARAGAHEVLPSLETTDNVLGAFRSVMTKMR</sequence>
<dbReference type="InterPro" id="IPR023198">
    <property type="entry name" value="PGP-like_dom2"/>
</dbReference>
<organism evidence="2 3">
    <name type="scientific">Streptoalloteichus hindustanus</name>
    <dbReference type="NCBI Taxonomy" id="2017"/>
    <lineage>
        <taxon>Bacteria</taxon>
        <taxon>Bacillati</taxon>
        <taxon>Actinomycetota</taxon>
        <taxon>Actinomycetes</taxon>
        <taxon>Pseudonocardiales</taxon>
        <taxon>Pseudonocardiaceae</taxon>
        <taxon>Streptoalloteichus</taxon>
    </lineage>
</organism>
<feature type="compositionally biased region" description="Low complexity" evidence="1">
    <location>
        <begin position="10"/>
        <end position="24"/>
    </location>
</feature>
<protein>
    <submittedName>
        <fullName evidence="2">Phosphoglycolate phosphatase, HAD superfamily</fullName>
    </submittedName>
</protein>
<dbReference type="Proteomes" id="UP000184501">
    <property type="component" value="Unassembled WGS sequence"/>
</dbReference>
<dbReference type="SFLD" id="SFLDS00003">
    <property type="entry name" value="Haloacid_Dehalogenase"/>
    <property type="match status" value="1"/>
</dbReference>
<dbReference type="InterPro" id="IPR036412">
    <property type="entry name" value="HAD-like_sf"/>
</dbReference>
<dbReference type="Gene3D" id="3.40.50.1000">
    <property type="entry name" value="HAD superfamily/HAD-like"/>
    <property type="match status" value="1"/>
</dbReference>
<dbReference type="GO" id="GO:0006281">
    <property type="term" value="P:DNA repair"/>
    <property type="evidence" value="ECO:0007669"/>
    <property type="project" value="TreeGrafter"/>
</dbReference>
<dbReference type="InterPro" id="IPR023214">
    <property type="entry name" value="HAD_sf"/>
</dbReference>
<dbReference type="PANTHER" id="PTHR43434">
    <property type="entry name" value="PHOSPHOGLYCOLATE PHOSPHATASE"/>
    <property type="match status" value="1"/>
</dbReference>
<dbReference type="EMBL" id="FQVN01000027">
    <property type="protein sequence ID" value="SHH13502.1"/>
    <property type="molecule type" value="Genomic_DNA"/>
</dbReference>
<dbReference type="AlphaFoldDB" id="A0A1M5QHC2"/>
<dbReference type="GO" id="GO:0008967">
    <property type="term" value="F:phosphoglycolate phosphatase activity"/>
    <property type="evidence" value="ECO:0007669"/>
    <property type="project" value="TreeGrafter"/>
</dbReference>
<dbReference type="STRING" id="2017.SAMN05444320_1275"/>
<dbReference type="SFLD" id="SFLDG01129">
    <property type="entry name" value="C1.5:_HAD__Beta-PGM__Phosphata"/>
    <property type="match status" value="1"/>
</dbReference>
<name>A0A1M5QHC2_STRHI</name>
<evidence type="ECO:0000256" key="1">
    <source>
        <dbReference type="SAM" id="MobiDB-lite"/>
    </source>
</evidence>
<evidence type="ECO:0000313" key="3">
    <source>
        <dbReference type="Proteomes" id="UP000184501"/>
    </source>
</evidence>
<dbReference type="InterPro" id="IPR050155">
    <property type="entry name" value="HAD-like_hydrolase_sf"/>
</dbReference>
<dbReference type="SUPFAM" id="SSF56784">
    <property type="entry name" value="HAD-like"/>
    <property type="match status" value="1"/>
</dbReference>
<dbReference type="Pfam" id="PF12710">
    <property type="entry name" value="HAD"/>
    <property type="match status" value="1"/>
</dbReference>
<gene>
    <name evidence="2" type="ORF">SAMN05444320_1275</name>
</gene>
<dbReference type="Gene3D" id="1.10.150.240">
    <property type="entry name" value="Putative phosphatase, domain 2"/>
    <property type="match status" value="1"/>
</dbReference>
<proteinExistence type="predicted"/>
<evidence type="ECO:0000313" key="2">
    <source>
        <dbReference type="EMBL" id="SHH13502.1"/>
    </source>
</evidence>